<evidence type="ECO:0000256" key="2">
    <source>
        <dbReference type="ARBA" id="ARBA00010152"/>
    </source>
</evidence>
<dbReference type="PANTHER" id="PTHR21338">
    <property type="entry name" value="MITOCHONDRIAL RIBOSOMAL PROTEIN L41"/>
    <property type="match status" value="1"/>
</dbReference>
<feature type="region of interest" description="Disordered" evidence="7">
    <location>
        <begin position="160"/>
        <end position="202"/>
    </location>
</feature>
<name>A0AAW0Z745_9TREE</name>
<evidence type="ECO:0008006" key="10">
    <source>
        <dbReference type="Google" id="ProtNLM"/>
    </source>
</evidence>
<keyword evidence="4" id="KW-0689">Ribosomal protein</keyword>
<evidence type="ECO:0000256" key="1">
    <source>
        <dbReference type="ARBA" id="ARBA00004173"/>
    </source>
</evidence>
<dbReference type="RefSeq" id="XP_066806309.1">
    <property type="nucleotide sequence ID" value="XM_066943767.1"/>
</dbReference>
<feature type="region of interest" description="Disordered" evidence="7">
    <location>
        <begin position="1"/>
        <end position="47"/>
    </location>
</feature>
<comment type="caution">
    <text evidence="8">The sequence shown here is derived from an EMBL/GenBank/DDBJ whole genome shotgun (WGS) entry which is preliminary data.</text>
</comment>
<evidence type="ECO:0000256" key="5">
    <source>
        <dbReference type="ARBA" id="ARBA00023128"/>
    </source>
</evidence>
<dbReference type="GO" id="GO:0003735">
    <property type="term" value="F:structural constituent of ribosome"/>
    <property type="evidence" value="ECO:0007669"/>
    <property type="project" value="InterPro"/>
</dbReference>
<evidence type="ECO:0000256" key="4">
    <source>
        <dbReference type="ARBA" id="ARBA00022980"/>
    </source>
</evidence>
<comment type="subcellular location">
    <subcellularLocation>
        <location evidence="1">Mitochondrion</location>
    </subcellularLocation>
</comment>
<dbReference type="GeneID" id="92177893"/>
<organism evidence="8 9">
    <name type="scientific">Kwoniella newhampshirensis</name>
    <dbReference type="NCBI Taxonomy" id="1651941"/>
    <lineage>
        <taxon>Eukaryota</taxon>
        <taxon>Fungi</taxon>
        <taxon>Dikarya</taxon>
        <taxon>Basidiomycota</taxon>
        <taxon>Agaricomycotina</taxon>
        <taxon>Tremellomycetes</taxon>
        <taxon>Tremellales</taxon>
        <taxon>Cryptococcaceae</taxon>
        <taxon>Kwoniella</taxon>
    </lineage>
</organism>
<dbReference type="Proteomes" id="UP001388673">
    <property type="component" value="Unassembled WGS sequence"/>
</dbReference>
<keyword evidence="5" id="KW-0496">Mitochondrion</keyword>
<keyword evidence="9" id="KW-1185">Reference proteome</keyword>
<keyword evidence="6" id="KW-0687">Ribonucleoprotein</keyword>
<proteinExistence type="inferred from homology"/>
<dbReference type="Pfam" id="PF09809">
    <property type="entry name" value="MRP-L27"/>
    <property type="match status" value="1"/>
</dbReference>
<evidence type="ECO:0000313" key="9">
    <source>
        <dbReference type="Proteomes" id="UP001388673"/>
    </source>
</evidence>
<comment type="similarity">
    <text evidence="2">Belongs to the mitochondrion-specific ribosomal protein mL41 family.</text>
</comment>
<dbReference type="InterPro" id="IPR019189">
    <property type="entry name" value="Ribosomal_mL41"/>
</dbReference>
<dbReference type="PANTHER" id="PTHR21338:SF0">
    <property type="entry name" value="LARGE RIBOSOMAL SUBUNIT PROTEIN ML41"/>
    <property type="match status" value="1"/>
</dbReference>
<feature type="compositionally biased region" description="Low complexity" evidence="7">
    <location>
        <begin position="97"/>
        <end position="113"/>
    </location>
</feature>
<dbReference type="GO" id="GO:0005762">
    <property type="term" value="C:mitochondrial large ribosomal subunit"/>
    <property type="evidence" value="ECO:0007669"/>
    <property type="project" value="InterPro"/>
</dbReference>
<evidence type="ECO:0000313" key="8">
    <source>
        <dbReference type="EMBL" id="KAK8870063.1"/>
    </source>
</evidence>
<dbReference type="KEGG" id="kne:92177893"/>
<feature type="compositionally biased region" description="Polar residues" evidence="7">
    <location>
        <begin position="1"/>
        <end position="18"/>
    </location>
</feature>
<evidence type="ECO:0000256" key="3">
    <source>
        <dbReference type="ARBA" id="ARBA00022946"/>
    </source>
</evidence>
<keyword evidence="3" id="KW-0809">Transit peptide</keyword>
<reference evidence="8 9" key="1">
    <citation type="journal article" date="2024" name="bioRxiv">
        <title>Comparative genomics of Cryptococcus and Kwoniella reveals pathogenesis evolution and contrasting karyotype dynamics via intercentromeric recombination or chromosome fusion.</title>
        <authorList>
            <person name="Coelho M.A."/>
            <person name="David-Palma M."/>
            <person name="Shea T."/>
            <person name="Bowers K."/>
            <person name="McGinley-Smith S."/>
            <person name="Mohammad A.W."/>
            <person name="Gnirke A."/>
            <person name="Yurkov A.M."/>
            <person name="Nowrousian M."/>
            <person name="Sun S."/>
            <person name="Cuomo C.A."/>
            <person name="Heitman J."/>
        </authorList>
    </citation>
    <scope>NUCLEOTIDE SEQUENCE [LARGE SCALE GENOMIC DNA]</scope>
    <source>
        <strain evidence="8 9">CBS 13917</strain>
    </source>
</reference>
<feature type="compositionally biased region" description="Basic and acidic residues" evidence="7">
    <location>
        <begin position="177"/>
        <end position="186"/>
    </location>
</feature>
<evidence type="ECO:0000256" key="7">
    <source>
        <dbReference type="SAM" id="MobiDB-lite"/>
    </source>
</evidence>
<gene>
    <name evidence="8" type="ORF">IAR55_000633</name>
</gene>
<dbReference type="EMBL" id="JBCAWK010000001">
    <property type="protein sequence ID" value="KAK8870063.1"/>
    <property type="molecule type" value="Genomic_DNA"/>
</dbReference>
<feature type="region of interest" description="Disordered" evidence="7">
    <location>
        <begin position="96"/>
        <end position="123"/>
    </location>
</feature>
<dbReference type="AlphaFoldDB" id="A0AAW0Z745"/>
<evidence type="ECO:0000256" key="6">
    <source>
        <dbReference type="ARBA" id="ARBA00023274"/>
    </source>
</evidence>
<accession>A0AAW0Z745</accession>
<protein>
    <recommendedName>
        <fullName evidence="10">50S small subunit ribosomal protein L27</fullName>
    </recommendedName>
</protein>
<sequence length="202" mass="22486">MRPTSLLSGASRLSLTSKRGNKDYYKGTGQSRVPGGGHRTGPPGVHVVKGKSKYRILDDKVRVFVGPGAKVLEETELRPYVATRDESEQNHQIFYNPFSRTSPSRPRIPSFSPNVQPTESSDRLTNQDFARFSRRYQALNGEKKQALIMDARRKWWEGMSALHGGGSGLTPEVAVEEEGRTKELENRASAAEESISQDQPRA</sequence>
<feature type="compositionally biased region" description="Polar residues" evidence="7">
    <location>
        <begin position="114"/>
        <end position="123"/>
    </location>
</feature>
<dbReference type="GO" id="GO:0006412">
    <property type="term" value="P:translation"/>
    <property type="evidence" value="ECO:0007669"/>
    <property type="project" value="TreeGrafter"/>
</dbReference>